<keyword evidence="2" id="KW-1185">Reference proteome</keyword>
<dbReference type="AlphaFoldDB" id="A0A811UM84"/>
<accession>A0A811UM84</accession>
<evidence type="ECO:0000313" key="1">
    <source>
        <dbReference type="EMBL" id="CAD6998885.1"/>
    </source>
</evidence>
<evidence type="ECO:0000313" key="2">
    <source>
        <dbReference type="Proteomes" id="UP000606786"/>
    </source>
</evidence>
<organism evidence="1 2">
    <name type="scientific">Ceratitis capitata</name>
    <name type="common">Mediterranean fruit fly</name>
    <name type="synonym">Tephritis capitata</name>
    <dbReference type="NCBI Taxonomy" id="7213"/>
    <lineage>
        <taxon>Eukaryota</taxon>
        <taxon>Metazoa</taxon>
        <taxon>Ecdysozoa</taxon>
        <taxon>Arthropoda</taxon>
        <taxon>Hexapoda</taxon>
        <taxon>Insecta</taxon>
        <taxon>Pterygota</taxon>
        <taxon>Neoptera</taxon>
        <taxon>Endopterygota</taxon>
        <taxon>Diptera</taxon>
        <taxon>Brachycera</taxon>
        <taxon>Muscomorpha</taxon>
        <taxon>Tephritoidea</taxon>
        <taxon>Tephritidae</taxon>
        <taxon>Ceratitis</taxon>
        <taxon>Ceratitis</taxon>
    </lineage>
</organism>
<feature type="non-terminal residue" evidence="1">
    <location>
        <position position="1"/>
    </location>
</feature>
<dbReference type="EMBL" id="CAJHJT010000012">
    <property type="protein sequence ID" value="CAD6998885.1"/>
    <property type="molecule type" value="Genomic_DNA"/>
</dbReference>
<reference evidence="1" key="1">
    <citation type="submission" date="2020-11" db="EMBL/GenBank/DDBJ databases">
        <authorList>
            <person name="Whitehead M."/>
        </authorList>
    </citation>
    <scope>NUCLEOTIDE SEQUENCE</scope>
    <source>
        <strain evidence="1">EGII</strain>
    </source>
</reference>
<protein>
    <submittedName>
        <fullName evidence="1">(Mediterranean fruit fly) hypothetical protein</fullName>
    </submittedName>
</protein>
<dbReference type="Proteomes" id="UP000606786">
    <property type="component" value="Unassembled WGS sequence"/>
</dbReference>
<name>A0A811UM84_CERCA</name>
<comment type="caution">
    <text evidence="1">The sequence shown here is derived from an EMBL/GenBank/DDBJ whole genome shotgun (WGS) entry which is preliminary data.</text>
</comment>
<sequence length="55" mass="6298">GQTRTRTLATNRLMRSPISYCRICDVLNVRLNLGPDIGWKHCRTKETAISKRIAI</sequence>
<gene>
    <name evidence="1" type="ORF">CCAP1982_LOCUS7432</name>
</gene>
<proteinExistence type="predicted"/>